<evidence type="ECO:0000313" key="3">
    <source>
        <dbReference type="Proteomes" id="UP000663508"/>
    </source>
</evidence>
<accession>A0A8H9C4G4</accession>
<gene>
    <name evidence="2" type="ORF">mvi_08140</name>
</gene>
<protein>
    <submittedName>
        <fullName evidence="2">Uncharacterized protein</fullName>
    </submittedName>
</protein>
<organism evidence="2 3">
    <name type="scientific">Methylobacterium indicum</name>
    <dbReference type="NCBI Taxonomy" id="1775910"/>
    <lineage>
        <taxon>Bacteria</taxon>
        <taxon>Pseudomonadati</taxon>
        <taxon>Pseudomonadota</taxon>
        <taxon>Alphaproteobacteria</taxon>
        <taxon>Hyphomicrobiales</taxon>
        <taxon>Methylobacteriaceae</taxon>
        <taxon>Methylobacterium</taxon>
    </lineage>
</organism>
<dbReference type="EMBL" id="AP024145">
    <property type="protein sequence ID" value="BCM82353.1"/>
    <property type="molecule type" value="Genomic_DNA"/>
</dbReference>
<feature type="transmembrane region" description="Helical" evidence="1">
    <location>
        <begin position="73"/>
        <end position="96"/>
    </location>
</feature>
<dbReference type="AlphaFoldDB" id="A0A8H9C4G4"/>
<keyword evidence="1" id="KW-0472">Membrane</keyword>
<name>A0A8H9C4G4_9HYPH</name>
<keyword evidence="1" id="KW-0812">Transmembrane</keyword>
<sequence>MARPAHLFLIMTRDDITTRPLPPATTGTPSLSEKEALAKAWDDRIVKLLDLLPRRVADAIAWLRAPSRRWVRIPAALLLILGGFLAVLPVFGLWMLPLGLALLSEDIPGMKPSLERAARWLEDKWNRLARRWRGSR</sequence>
<proteinExistence type="predicted"/>
<evidence type="ECO:0000313" key="2">
    <source>
        <dbReference type="EMBL" id="BCM82353.1"/>
    </source>
</evidence>
<dbReference type="KEGG" id="mind:mvi_08140"/>
<dbReference type="Proteomes" id="UP000663508">
    <property type="component" value="Chromosome"/>
</dbReference>
<keyword evidence="1" id="KW-1133">Transmembrane helix</keyword>
<evidence type="ECO:0000256" key="1">
    <source>
        <dbReference type="SAM" id="Phobius"/>
    </source>
</evidence>
<reference evidence="2" key="1">
    <citation type="submission" date="2020-11" db="EMBL/GenBank/DDBJ databases">
        <title>Complete genome sequence of a novel pathogenic Methylobacterium strain isolated from rice in Vietnam.</title>
        <authorList>
            <person name="Lai K."/>
            <person name="Okazaki S."/>
            <person name="Higashi K."/>
            <person name="Mori H."/>
            <person name="Toyoda A."/>
            <person name="Kurokawa K."/>
        </authorList>
    </citation>
    <scope>NUCLEOTIDE SEQUENCE</scope>
    <source>
        <strain evidence="2">VL1</strain>
    </source>
</reference>